<evidence type="ECO:0008006" key="3">
    <source>
        <dbReference type="Google" id="ProtNLM"/>
    </source>
</evidence>
<evidence type="ECO:0000313" key="1">
    <source>
        <dbReference type="EMBL" id="KAB7786090.1"/>
    </source>
</evidence>
<dbReference type="AlphaFoldDB" id="A0A177IW31"/>
<name>A0A177IW31_9HYPH</name>
<evidence type="ECO:0000313" key="2">
    <source>
        <dbReference type="Proteomes" id="UP000469949"/>
    </source>
</evidence>
<protein>
    <recommendedName>
        <fullName evidence="3">HTH araC/xylS-type domain-containing protein</fullName>
    </recommendedName>
</protein>
<comment type="caution">
    <text evidence="1">The sequence shown here is derived from an EMBL/GenBank/DDBJ whole genome shotgun (WGS) entry which is preliminary data.</text>
</comment>
<gene>
    <name evidence="1" type="ORF">F8B43_1491</name>
</gene>
<dbReference type="Proteomes" id="UP000469949">
    <property type="component" value="Unassembled WGS sequence"/>
</dbReference>
<dbReference type="RefSeq" id="WP_012453539.1">
    <property type="nucleotide sequence ID" value="NZ_QFOQ01000003.1"/>
</dbReference>
<sequence length="92" mass="9968">MQRRTALESAAAHGGVSYGSLPAQRLRAVLLGDEPSDAERARIHQALSETPLDRLATLAREIGLPFAALDKRFSDLFGSSLEDAQQWKLGGH</sequence>
<dbReference type="EMBL" id="WEKV01000008">
    <property type="protein sequence ID" value="KAB7786090.1"/>
    <property type="molecule type" value="Genomic_DNA"/>
</dbReference>
<proteinExistence type="predicted"/>
<accession>A0A177IW31</accession>
<organism evidence="1 2">
    <name type="scientific">Methylorubrum populi</name>
    <dbReference type="NCBI Taxonomy" id="223967"/>
    <lineage>
        <taxon>Bacteria</taxon>
        <taxon>Pseudomonadati</taxon>
        <taxon>Pseudomonadota</taxon>
        <taxon>Alphaproteobacteria</taxon>
        <taxon>Hyphomicrobiales</taxon>
        <taxon>Methylobacteriaceae</taxon>
        <taxon>Methylorubrum</taxon>
    </lineage>
</organism>
<reference evidence="1 2" key="1">
    <citation type="submission" date="2019-10" db="EMBL/GenBank/DDBJ databases">
        <title>Draft Genome Sequence of the Caffeine Degrading Methylotroph Methylorubrum populi PINKEL.</title>
        <authorList>
            <person name="Dawson S.C."/>
            <person name="Zhang X."/>
            <person name="Wright M.E."/>
            <person name="Sharma G."/>
            <person name="Langner J.T."/>
            <person name="Ditty J.L."/>
            <person name="Subuyuj G.A."/>
        </authorList>
    </citation>
    <scope>NUCLEOTIDE SEQUENCE [LARGE SCALE GENOMIC DNA]</scope>
    <source>
        <strain evidence="1 2">Pinkel</strain>
    </source>
</reference>